<dbReference type="InterPro" id="IPR011701">
    <property type="entry name" value="MFS"/>
</dbReference>
<dbReference type="InterPro" id="IPR036259">
    <property type="entry name" value="MFS_trans_sf"/>
</dbReference>
<evidence type="ECO:0000256" key="4">
    <source>
        <dbReference type="ARBA" id="ARBA00022692"/>
    </source>
</evidence>
<dbReference type="Gene3D" id="1.20.1250.20">
    <property type="entry name" value="MFS general substrate transporter like domains"/>
    <property type="match status" value="1"/>
</dbReference>
<dbReference type="SUPFAM" id="SSF103473">
    <property type="entry name" value="MFS general substrate transporter"/>
    <property type="match status" value="1"/>
</dbReference>
<accession>A0A641AV24</accession>
<dbReference type="PANTHER" id="PTHR23517">
    <property type="entry name" value="RESISTANCE PROTEIN MDTM, PUTATIVE-RELATED-RELATED"/>
    <property type="match status" value="1"/>
</dbReference>
<evidence type="ECO:0000256" key="7">
    <source>
        <dbReference type="SAM" id="MobiDB-lite"/>
    </source>
</evidence>
<keyword evidence="2" id="KW-0813">Transport</keyword>
<keyword evidence="4 8" id="KW-0812">Transmembrane</keyword>
<feature type="transmembrane region" description="Helical" evidence="8">
    <location>
        <begin position="180"/>
        <end position="199"/>
    </location>
</feature>
<feature type="transmembrane region" description="Helical" evidence="8">
    <location>
        <begin position="294"/>
        <end position="312"/>
    </location>
</feature>
<feature type="transmembrane region" description="Helical" evidence="8">
    <location>
        <begin position="27"/>
        <end position="50"/>
    </location>
</feature>
<evidence type="ECO:0000256" key="1">
    <source>
        <dbReference type="ARBA" id="ARBA00004651"/>
    </source>
</evidence>
<dbReference type="Pfam" id="PF07690">
    <property type="entry name" value="MFS_1"/>
    <property type="match status" value="1"/>
</dbReference>
<evidence type="ECO:0000256" key="5">
    <source>
        <dbReference type="ARBA" id="ARBA00022989"/>
    </source>
</evidence>
<feature type="region of interest" description="Disordered" evidence="7">
    <location>
        <begin position="412"/>
        <end position="435"/>
    </location>
</feature>
<protein>
    <submittedName>
        <fullName evidence="9">MFS transporter</fullName>
    </submittedName>
</protein>
<feature type="transmembrane region" description="Helical" evidence="8">
    <location>
        <begin position="62"/>
        <end position="83"/>
    </location>
</feature>
<evidence type="ECO:0000256" key="8">
    <source>
        <dbReference type="SAM" id="Phobius"/>
    </source>
</evidence>
<feature type="transmembrane region" description="Helical" evidence="8">
    <location>
        <begin position="258"/>
        <end position="282"/>
    </location>
</feature>
<evidence type="ECO:0000313" key="9">
    <source>
        <dbReference type="EMBL" id="KAA1380688.1"/>
    </source>
</evidence>
<feature type="transmembrane region" description="Helical" evidence="8">
    <location>
        <begin position="318"/>
        <end position="338"/>
    </location>
</feature>
<dbReference type="OrthoDB" id="5379144at2"/>
<dbReference type="GO" id="GO:0005886">
    <property type="term" value="C:plasma membrane"/>
    <property type="evidence" value="ECO:0007669"/>
    <property type="project" value="UniProtKB-SubCell"/>
</dbReference>
<name>A0A641AV24_9ACTN</name>
<feature type="transmembrane region" description="Helical" evidence="8">
    <location>
        <begin position="232"/>
        <end position="252"/>
    </location>
</feature>
<organism evidence="9 10">
    <name type="scientific">Aeromicrobium fastidiosum</name>
    <dbReference type="NCBI Taxonomy" id="52699"/>
    <lineage>
        <taxon>Bacteria</taxon>
        <taxon>Bacillati</taxon>
        <taxon>Actinomycetota</taxon>
        <taxon>Actinomycetes</taxon>
        <taxon>Propionibacteriales</taxon>
        <taxon>Nocardioidaceae</taxon>
        <taxon>Aeromicrobium</taxon>
    </lineage>
</organism>
<gene>
    <name evidence="9" type="ORF">ESP62_005840</name>
</gene>
<sequence>MTDTDQTSSGLRARLVGSLPATRASRIIALNALVGSTGTGLFLAGSAIYFTRFADVSEPQLGVVLAIAGAIGLATTVPIGRLGDRYGPRNVLVAAAVWRAAGYIAYLFISGFTQFLVAACLLYLVDRAGQPLNQALVGRLITGTERNRTMGFIRSLHNVGFTIGFGLAGIALTVGTVEAFRLLFIGNALSFVVIALTLLRLPNVDVRVTDDSDKPEPVVPPIRDRSFVTVTLANGILFLHDAMLTVVLPLWVAEHTEAPIWMVTALVVTNTVLTIFCQVPVTRHIADPRSARRSMWVSACTLSAACGAFTVSGHTDGAIATAVALFCALLLLTMAELLHSAASWEVSFAMSPIVGQGRYLAFYDLGFSAAEIIGPVVLLWLIAHAGPEGWLFVAAVLPLAALISNLGSRHLPDTPTPDPAEAGQTSGSHPTPEDT</sequence>
<dbReference type="AlphaFoldDB" id="A0A641AV24"/>
<dbReference type="GO" id="GO:0022857">
    <property type="term" value="F:transmembrane transporter activity"/>
    <property type="evidence" value="ECO:0007669"/>
    <property type="project" value="InterPro"/>
</dbReference>
<evidence type="ECO:0000256" key="3">
    <source>
        <dbReference type="ARBA" id="ARBA00022475"/>
    </source>
</evidence>
<feature type="transmembrane region" description="Helical" evidence="8">
    <location>
        <begin position="359"/>
        <end position="383"/>
    </location>
</feature>
<feature type="transmembrane region" description="Helical" evidence="8">
    <location>
        <begin position="389"/>
        <end position="407"/>
    </location>
</feature>
<dbReference type="Proteomes" id="UP001515100">
    <property type="component" value="Unassembled WGS sequence"/>
</dbReference>
<proteinExistence type="predicted"/>
<dbReference type="PANTHER" id="PTHR23517:SF2">
    <property type="entry name" value="MULTIDRUG RESISTANCE PROTEIN MDTH"/>
    <property type="match status" value="1"/>
</dbReference>
<evidence type="ECO:0000313" key="10">
    <source>
        <dbReference type="Proteomes" id="UP001515100"/>
    </source>
</evidence>
<keyword evidence="10" id="KW-1185">Reference proteome</keyword>
<feature type="transmembrane region" description="Helical" evidence="8">
    <location>
        <begin position="103"/>
        <end position="125"/>
    </location>
</feature>
<feature type="transmembrane region" description="Helical" evidence="8">
    <location>
        <begin position="156"/>
        <end position="174"/>
    </location>
</feature>
<evidence type="ECO:0000256" key="2">
    <source>
        <dbReference type="ARBA" id="ARBA00022448"/>
    </source>
</evidence>
<reference evidence="9" key="1">
    <citation type="submission" date="2019-09" db="EMBL/GenBank/DDBJ databases">
        <authorList>
            <person name="Li J."/>
        </authorList>
    </citation>
    <scope>NUCLEOTIDE SEQUENCE [LARGE SCALE GENOMIC DNA]</scope>
    <source>
        <strain evidence="9">NRBC 14897</strain>
    </source>
</reference>
<dbReference type="EMBL" id="SDPP02000001">
    <property type="protein sequence ID" value="KAA1380688.1"/>
    <property type="molecule type" value="Genomic_DNA"/>
</dbReference>
<keyword evidence="3" id="KW-1003">Cell membrane</keyword>
<comment type="caution">
    <text evidence="9">The sequence shown here is derived from an EMBL/GenBank/DDBJ whole genome shotgun (WGS) entry which is preliminary data.</text>
</comment>
<dbReference type="RefSeq" id="WP_129181399.1">
    <property type="nucleotide sequence ID" value="NZ_JAGIOG010000001.1"/>
</dbReference>
<comment type="subcellular location">
    <subcellularLocation>
        <location evidence="1">Cell membrane</location>
        <topology evidence="1">Multi-pass membrane protein</topology>
    </subcellularLocation>
</comment>
<keyword evidence="6 8" id="KW-0472">Membrane</keyword>
<evidence type="ECO:0000256" key="6">
    <source>
        <dbReference type="ARBA" id="ARBA00023136"/>
    </source>
</evidence>
<keyword evidence="5 8" id="KW-1133">Transmembrane helix</keyword>
<dbReference type="InterPro" id="IPR050171">
    <property type="entry name" value="MFS_Transporters"/>
</dbReference>